<dbReference type="AlphaFoldDB" id="A0A174DGZ3"/>
<name>A0A174DGZ3_9FIRM</name>
<dbReference type="Gene3D" id="1.10.260.40">
    <property type="entry name" value="lambda repressor-like DNA-binding domains"/>
    <property type="match status" value="1"/>
</dbReference>
<gene>
    <name evidence="2" type="ORF">ERS852478_02257</name>
</gene>
<evidence type="ECO:0000259" key="1">
    <source>
        <dbReference type="PROSITE" id="PS50943"/>
    </source>
</evidence>
<dbReference type="GO" id="GO:0003677">
    <property type="term" value="F:DNA binding"/>
    <property type="evidence" value="ECO:0007669"/>
    <property type="project" value="InterPro"/>
</dbReference>
<dbReference type="RefSeq" id="WP_004612745.1">
    <property type="nucleotide sequence ID" value="NZ_BTHH01000015.1"/>
</dbReference>
<dbReference type="PANTHER" id="PTHR37301:SF1">
    <property type="entry name" value="DNA-BINDING PROTEIN"/>
    <property type="match status" value="1"/>
</dbReference>
<dbReference type="PROSITE" id="PS50943">
    <property type="entry name" value="HTH_CROC1"/>
    <property type="match status" value="1"/>
</dbReference>
<accession>A0A174DGZ3</accession>
<dbReference type="InterPro" id="IPR001387">
    <property type="entry name" value="Cro/C1-type_HTH"/>
</dbReference>
<dbReference type="Pfam" id="PF13443">
    <property type="entry name" value="HTH_26"/>
    <property type="match status" value="1"/>
</dbReference>
<feature type="domain" description="HTH cro/C1-type" evidence="1">
    <location>
        <begin position="7"/>
        <end position="62"/>
    </location>
</feature>
<dbReference type="SUPFAM" id="SSF47413">
    <property type="entry name" value="lambda repressor-like DNA-binding domains"/>
    <property type="match status" value="1"/>
</dbReference>
<dbReference type="Proteomes" id="UP000095431">
    <property type="component" value="Unassembled WGS sequence"/>
</dbReference>
<dbReference type="GeneID" id="79804873"/>
<organism evidence="2 3">
    <name type="scientific">Blautia wexlerae</name>
    <dbReference type="NCBI Taxonomy" id="418240"/>
    <lineage>
        <taxon>Bacteria</taxon>
        <taxon>Bacillati</taxon>
        <taxon>Bacillota</taxon>
        <taxon>Clostridia</taxon>
        <taxon>Lachnospirales</taxon>
        <taxon>Lachnospiraceae</taxon>
        <taxon>Blautia</taxon>
    </lineage>
</organism>
<dbReference type="SMART" id="SM00530">
    <property type="entry name" value="HTH_XRE"/>
    <property type="match status" value="1"/>
</dbReference>
<dbReference type="EMBL" id="CYZN01000014">
    <property type="protein sequence ID" value="CUO24871.1"/>
    <property type="molecule type" value="Genomic_DNA"/>
</dbReference>
<evidence type="ECO:0000313" key="2">
    <source>
        <dbReference type="EMBL" id="CUO24871.1"/>
    </source>
</evidence>
<dbReference type="PANTHER" id="PTHR37301">
    <property type="entry name" value="DNA-BINDING PROTEIN-RELATED"/>
    <property type="match status" value="1"/>
</dbReference>
<proteinExistence type="predicted"/>
<protein>
    <submittedName>
        <fullName evidence="2">Predicted transcriptional regulator</fullName>
    </submittedName>
</protein>
<reference evidence="2 3" key="1">
    <citation type="submission" date="2015-09" db="EMBL/GenBank/DDBJ databases">
        <authorList>
            <consortium name="Pathogen Informatics"/>
        </authorList>
    </citation>
    <scope>NUCLEOTIDE SEQUENCE [LARGE SCALE GENOMIC DNA]</scope>
    <source>
        <strain evidence="2 3">2789STDY5834863</strain>
    </source>
</reference>
<sequence length="66" mass="7703">MQVYIDLENLLKEKNISKNKVCEACKLQRTQLNNYCKNKVSRIDLTILAKLCDFLECSPNDILKLK</sequence>
<dbReference type="InterPro" id="IPR010982">
    <property type="entry name" value="Lambda_DNA-bd_dom_sf"/>
</dbReference>
<evidence type="ECO:0000313" key="3">
    <source>
        <dbReference type="Proteomes" id="UP000095431"/>
    </source>
</evidence>